<keyword evidence="3" id="KW-0663">Pyridoxal phosphate</keyword>
<keyword evidence="7" id="KW-0808">Transferase</keyword>
<evidence type="ECO:0000313" key="8">
    <source>
        <dbReference type="Proteomes" id="UP000503164"/>
    </source>
</evidence>
<comment type="cofactor">
    <cofactor evidence="1">
        <name>pyridoxal 5'-phosphate</name>
        <dbReference type="ChEBI" id="CHEBI:597326"/>
    </cofactor>
</comment>
<sequence length="384" mass="40668">MTAAPEHELPGWSSSRARALHARRWAEVEGSDILPLTTAEFDVPTDPDIIAAVQRRLEDPLAYEPHYTSGAVGATLARFHREEHGIPVSSECFWLVAGVIAASRAVLVQVISPGDEVLFLRPSYRPIVDAIVGAGGVPVAADISSPRGIVASLREALSPRTRAVYLCHPHNPTGHSLSADDLGGIAELARESDLVILCNELHARLTFQGRHVPAAASAPERVITFGGATKSHNLAGLGGGFVYTQDADWAAALRQAAGSSVPAARGLQQLGLQVAYSSEPSGWLGRIRSSIVANRRRLSTALVGWDPTLDVYPSSATGFIWARSGRHADLARELERDTGIRTAPGRSFGVGDAHVRIAVPLPVTTLEETIRRLSGGEAAAGGRG</sequence>
<dbReference type="Gene3D" id="3.90.1150.10">
    <property type="entry name" value="Aspartate Aminotransferase, domain 1"/>
    <property type="match status" value="1"/>
</dbReference>
<evidence type="ECO:0000256" key="5">
    <source>
        <dbReference type="ARBA" id="ARBA00037974"/>
    </source>
</evidence>
<evidence type="ECO:0000256" key="4">
    <source>
        <dbReference type="ARBA" id="ARBA00023239"/>
    </source>
</evidence>
<comment type="similarity">
    <text evidence="5">Belongs to the class-II pyridoxal-phosphate-dependent aminotransferase family. MalY/PatB cystathionine beta-lyase subfamily.</text>
</comment>
<dbReference type="RefSeq" id="WP_053773774.1">
    <property type="nucleotide sequence ID" value="NZ_CP012573.1"/>
</dbReference>
<dbReference type="KEGG" id="ccap:AES38_03305"/>
<keyword evidence="7" id="KW-0032">Aminotransferase</keyword>
<evidence type="ECO:0000256" key="1">
    <source>
        <dbReference type="ARBA" id="ARBA00001933"/>
    </source>
</evidence>
<keyword evidence="8" id="KW-1185">Reference proteome</keyword>
<accession>A0A0M4HQW1</accession>
<dbReference type="Proteomes" id="UP000503164">
    <property type="component" value="Chromosome"/>
</dbReference>
<reference evidence="7 8" key="1">
    <citation type="journal article" date="2020" name="Mol. Plant Pathol.">
        <title>Plasmid composition and the chpG gene determine the virulence level of Clavibacter capsici natural isolates in pepper.</title>
        <authorList>
            <person name="Hwang I.S."/>
            <person name="Lee H.M."/>
            <person name="Oh E.J."/>
            <person name="Lee S."/>
            <person name="Heu S."/>
            <person name="Oh C.S."/>
        </authorList>
    </citation>
    <scope>NUCLEOTIDE SEQUENCE [LARGE SCALE GENOMIC DNA]</scope>
    <source>
        <strain evidence="7 8">1101</strain>
    </source>
</reference>
<dbReference type="GO" id="GO:0047804">
    <property type="term" value="F:cysteine-S-conjugate beta-lyase activity"/>
    <property type="evidence" value="ECO:0007669"/>
    <property type="project" value="UniProtKB-EC"/>
</dbReference>
<evidence type="ECO:0000313" key="7">
    <source>
        <dbReference type="EMBL" id="QIS44189.1"/>
    </source>
</evidence>
<name>A0A0M4HQW1_9MICO</name>
<protein>
    <recommendedName>
        <fullName evidence="2">cysteine-S-conjugate beta-lyase</fullName>
        <ecNumber evidence="2">4.4.1.13</ecNumber>
    </recommendedName>
</protein>
<dbReference type="InterPro" id="IPR004839">
    <property type="entry name" value="Aminotransferase_I/II_large"/>
</dbReference>
<proteinExistence type="inferred from homology"/>
<evidence type="ECO:0000256" key="3">
    <source>
        <dbReference type="ARBA" id="ARBA00022898"/>
    </source>
</evidence>
<dbReference type="Pfam" id="PF00155">
    <property type="entry name" value="Aminotran_1_2"/>
    <property type="match status" value="1"/>
</dbReference>
<gene>
    <name evidence="7" type="ORF">GW570_03320</name>
</gene>
<dbReference type="PANTHER" id="PTHR43525">
    <property type="entry name" value="PROTEIN MALY"/>
    <property type="match status" value="1"/>
</dbReference>
<dbReference type="Gene3D" id="3.40.640.10">
    <property type="entry name" value="Type I PLP-dependent aspartate aminotransferase-like (Major domain)"/>
    <property type="match status" value="1"/>
</dbReference>
<dbReference type="InterPro" id="IPR051798">
    <property type="entry name" value="Class-II_PLP-Dep_Aminotrans"/>
</dbReference>
<organism evidence="7 8">
    <name type="scientific">Clavibacter capsici</name>
    <dbReference type="NCBI Taxonomy" id="1874630"/>
    <lineage>
        <taxon>Bacteria</taxon>
        <taxon>Bacillati</taxon>
        <taxon>Actinomycetota</taxon>
        <taxon>Actinomycetes</taxon>
        <taxon>Micrococcales</taxon>
        <taxon>Microbacteriaceae</taxon>
        <taxon>Clavibacter</taxon>
    </lineage>
</organism>
<feature type="domain" description="Aminotransferase class I/classII large" evidence="6">
    <location>
        <begin position="32"/>
        <end position="373"/>
    </location>
</feature>
<dbReference type="InterPro" id="IPR015422">
    <property type="entry name" value="PyrdxlP-dep_Trfase_small"/>
</dbReference>
<dbReference type="AlphaFoldDB" id="A0A0M4HQW1"/>
<dbReference type="EC" id="4.4.1.13" evidence="2"/>
<dbReference type="SUPFAM" id="SSF53383">
    <property type="entry name" value="PLP-dependent transferases"/>
    <property type="match status" value="1"/>
</dbReference>
<evidence type="ECO:0000256" key="2">
    <source>
        <dbReference type="ARBA" id="ARBA00012224"/>
    </source>
</evidence>
<evidence type="ECO:0000259" key="6">
    <source>
        <dbReference type="Pfam" id="PF00155"/>
    </source>
</evidence>
<dbReference type="GO" id="GO:0030170">
    <property type="term" value="F:pyridoxal phosphate binding"/>
    <property type="evidence" value="ECO:0007669"/>
    <property type="project" value="InterPro"/>
</dbReference>
<dbReference type="PANTHER" id="PTHR43525:SF1">
    <property type="entry name" value="PROTEIN MALY"/>
    <property type="match status" value="1"/>
</dbReference>
<dbReference type="InterPro" id="IPR015421">
    <property type="entry name" value="PyrdxlP-dep_Trfase_major"/>
</dbReference>
<dbReference type="CDD" id="cd00609">
    <property type="entry name" value="AAT_like"/>
    <property type="match status" value="1"/>
</dbReference>
<dbReference type="GO" id="GO:0008483">
    <property type="term" value="F:transaminase activity"/>
    <property type="evidence" value="ECO:0007669"/>
    <property type="project" value="UniProtKB-KW"/>
</dbReference>
<dbReference type="EMBL" id="CP048049">
    <property type="protein sequence ID" value="QIS44189.1"/>
    <property type="molecule type" value="Genomic_DNA"/>
</dbReference>
<keyword evidence="4" id="KW-0456">Lyase</keyword>
<dbReference type="InterPro" id="IPR015424">
    <property type="entry name" value="PyrdxlP-dep_Trfase"/>
</dbReference>